<evidence type="ECO:0000256" key="5">
    <source>
        <dbReference type="ARBA" id="ARBA00022723"/>
    </source>
</evidence>
<keyword evidence="6" id="KW-0378">Hydrolase</keyword>
<comment type="subcellular location">
    <subcellularLocation>
        <location evidence="2">Nucleus</location>
    </subcellularLocation>
</comment>
<evidence type="ECO:0000256" key="3">
    <source>
        <dbReference type="ARBA" id="ARBA00006958"/>
    </source>
</evidence>
<comment type="similarity">
    <text evidence="3">Belongs to the HARBI1 family.</text>
</comment>
<evidence type="ECO:0000256" key="4">
    <source>
        <dbReference type="ARBA" id="ARBA00022722"/>
    </source>
</evidence>
<dbReference type="EMBL" id="CACRXK020001978">
    <property type="protein sequence ID" value="CAB3992095.1"/>
    <property type="molecule type" value="Genomic_DNA"/>
</dbReference>
<dbReference type="GO" id="GO:0004518">
    <property type="term" value="F:nuclease activity"/>
    <property type="evidence" value="ECO:0007669"/>
    <property type="project" value="UniProtKB-KW"/>
</dbReference>
<dbReference type="Pfam" id="PF13359">
    <property type="entry name" value="DDE_Tnp_4"/>
    <property type="match status" value="1"/>
</dbReference>
<evidence type="ECO:0000256" key="6">
    <source>
        <dbReference type="ARBA" id="ARBA00022801"/>
    </source>
</evidence>
<keyword evidence="5" id="KW-0479">Metal-binding</keyword>
<dbReference type="GO" id="GO:0005634">
    <property type="term" value="C:nucleus"/>
    <property type="evidence" value="ECO:0007669"/>
    <property type="project" value="UniProtKB-SubCell"/>
</dbReference>
<dbReference type="InterPro" id="IPR027806">
    <property type="entry name" value="HARBI1_dom"/>
</dbReference>
<keyword evidence="7" id="KW-0539">Nucleus</keyword>
<name>A0A6S7GKC6_PARCT</name>
<dbReference type="GO" id="GO:0016787">
    <property type="term" value="F:hydrolase activity"/>
    <property type="evidence" value="ECO:0007669"/>
    <property type="project" value="UniProtKB-KW"/>
</dbReference>
<gene>
    <name evidence="8" type="ORF">PACLA_8A046447</name>
</gene>
<evidence type="ECO:0000313" key="9">
    <source>
        <dbReference type="Proteomes" id="UP001152795"/>
    </source>
</evidence>
<sequence length="446" mass="51320">MAAINLRRLLAVKNNIIRLLLLERRQKRLNRYKKRFSVRQIYAERKQKGEYHLLVKELMLHDQEYFFNCFRMSPTTFEQLLSWIGPLLQRATTKMREPIGPSERLCVCLRYLVTGDAQVTIAASYRISAAVVGRIINETCELLWNTLIEKGYVKHPSTENEWKVIAEEFETCWNFPHCVGAIDGKHVLMQAPGNSGSAYFNYKKTFSIVLMAVCNAKYQFTLVDIGDIGRQSDGSVYGCSHLGYAIENNLLNIPSESKLTNSEKVLPYVFIGDDAFGLKTHMMKPFPSQNLPLDQRVFNYRLSRARRVIENTFGIAASRFRIFRKPIIANVEKVILVTKAVVALHNFLMTINSSRDNYKYCPRTFMDQDGPSGLRAGEWRKDRNAVLGLQPISRTGSNNYSRDAASVRQGFKDYFVFEGAVEWQWELVSRTVIPYDAFLDRLTQPM</sequence>
<organism evidence="8 9">
    <name type="scientific">Paramuricea clavata</name>
    <name type="common">Red gorgonian</name>
    <name type="synonym">Violescent sea-whip</name>
    <dbReference type="NCBI Taxonomy" id="317549"/>
    <lineage>
        <taxon>Eukaryota</taxon>
        <taxon>Metazoa</taxon>
        <taxon>Cnidaria</taxon>
        <taxon>Anthozoa</taxon>
        <taxon>Octocorallia</taxon>
        <taxon>Malacalcyonacea</taxon>
        <taxon>Plexauridae</taxon>
        <taxon>Paramuricea</taxon>
    </lineage>
</organism>
<keyword evidence="4" id="KW-0540">Nuclease</keyword>
<proteinExistence type="inferred from homology"/>
<evidence type="ECO:0000313" key="8">
    <source>
        <dbReference type="EMBL" id="CAB3992095.1"/>
    </source>
</evidence>
<comment type="cofactor">
    <cofactor evidence="1">
        <name>a divalent metal cation</name>
        <dbReference type="ChEBI" id="CHEBI:60240"/>
    </cofactor>
</comment>
<evidence type="ECO:0000256" key="7">
    <source>
        <dbReference type="ARBA" id="ARBA00023242"/>
    </source>
</evidence>
<comment type="caution">
    <text evidence="8">The sequence shown here is derived from an EMBL/GenBank/DDBJ whole genome shotgun (WGS) entry which is preliminary data.</text>
</comment>
<dbReference type="OrthoDB" id="6019535at2759"/>
<protein>
    <submittedName>
        <fullName evidence="8">Uncharacterized protein</fullName>
    </submittedName>
</protein>
<dbReference type="GO" id="GO:0046872">
    <property type="term" value="F:metal ion binding"/>
    <property type="evidence" value="ECO:0007669"/>
    <property type="project" value="UniProtKB-KW"/>
</dbReference>
<keyword evidence="9" id="KW-1185">Reference proteome</keyword>
<evidence type="ECO:0000256" key="1">
    <source>
        <dbReference type="ARBA" id="ARBA00001968"/>
    </source>
</evidence>
<dbReference type="AlphaFoldDB" id="A0A6S7GKC6"/>
<accession>A0A6S7GKC6</accession>
<dbReference type="InterPro" id="IPR045249">
    <property type="entry name" value="HARBI1-like"/>
</dbReference>
<evidence type="ECO:0000256" key="2">
    <source>
        <dbReference type="ARBA" id="ARBA00004123"/>
    </source>
</evidence>
<reference evidence="8" key="1">
    <citation type="submission" date="2020-04" db="EMBL/GenBank/DDBJ databases">
        <authorList>
            <person name="Alioto T."/>
            <person name="Alioto T."/>
            <person name="Gomez Garrido J."/>
        </authorList>
    </citation>
    <scope>NUCLEOTIDE SEQUENCE</scope>
    <source>
        <strain evidence="8">A484AB</strain>
    </source>
</reference>
<dbReference type="PANTHER" id="PTHR22930:SF269">
    <property type="entry name" value="NUCLEASE HARBI1-LIKE PROTEIN"/>
    <property type="match status" value="1"/>
</dbReference>
<dbReference type="PANTHER" id="PTHR22930">
    <property type="match status" value="1"/>
</dbReference>
<dbReference type="Proteomes" id="UP001152795">
    <property type="component" value="Unassembled WGS sequence"/>
</dbReference>